<evidence type="ECO:0000313" key="7">
    <source>
        <dbReference type="Proteomes" id="UP000371977"/>
    </source>
</evidence>
<dbReference type="AlphaFoldDB" id="A0A6C2C5G1"/>
<sequence length="292" mass="32915">MQIHDLEYYQQLVIQKNFSKVAKFFEVSQPTISSAIKRLEDEFATKLVIRGNSQKELIFTTTGEQLYQHAKVILNELNTAKNEIKRMNTRTLLLGLPPIIESVYFAKIAKTLMRDDFIENITTVEAGSNSLRSSLNNGEIDIALLGSIGDQSESILVTHEFAKSNFSVFVASSNPLAQKKALYFSELHQEKFVMFKSSFVHTEALKILAKNAHFTPEVQFKSNDLHFLMNMIGEDVGVSILADVVDPARDDIVAIPLLDDNQPQFHASIAYRKNHILTPQEARLLSILTSEL</sequence>
<feature type="domain" description="HTH lysR-type" evidence="5">
    <location>
        <begin position="1"/>
        <end position="60"/>
    </location>
</feature>
<dbReference type="PANTHER" id="PTHR30419">
    <property type="entry name" value="HTH-TYPE TRANSCRIPTIONAL REGULATOR YBHD"/>
    <property type="match status" value="1"/>
</dbReference>
<dbReference type="RefSeq" id="WP_148622959.1">
    <property type="nucleotide sequence ID" value="NZ_SDGZ01000015.1"/>
</dbReference>
<evidence type="ECO:0000256" key="3">
    <source>
        <dbReference type="ARBA" id="ARBA00023125"/>
    </source>
</evidence>
<dbReference type="InterPro" id="IPR036390">
    <property type="entry name" value="WH_DNA-bd_sf"/>
</dbReference>
<dbReference type="InterPro" id="IPR005119">
    <property type="entry name" value="LysR_subst-bd"/>
</dbReference>
<proteinExistence type="inferred from homology"/>
<organism evidence="6 7">
    <name type="scientific">Weissella muntiaci</name>
    <dbReference type="NCBI Taxonomy" id="2508881"/>
    <lineage>
        <taxon>Bacteria</taxon>
        <taxon>Bacillati</taxon>
        <taxon>Bacillota</taxon>
        <taxon>Bacilli</taxon>
        <taxon>Lactobacillales</taxon>
        <taxon>Lactobacillaceae</taxon>
        <taxon>Weissella</taxon>
    </lineage>
</organism>
<dbReference type="InterPro" id="IPR036388">
    <property type="entry name" value="WH-like_DNA-bd_sf"/>
</dbReference>
<dbReference type="InterPro" id="IPR050950">
    <property type="entry name" value="HTH-type_LysR_regulators"/>
</dbReference>
<protein>
    <submittedName>
        <fullName evidence="6">LysR family transcriptional regulator</fullName>
    </submittedName>
</protein>
<evidence type="ECO:0000256" key="2">
    <source>
        <dbReference type="ARBA" id="ARBA00023015"/>
    </source>
</evidence>
<dbReference type="Gene3D" id="3.40.190.290">
    <property type="match status" value="1"/>
</dbReference>
<keyword evidence="7" id="KW-1185">Reference proteome</keyword>
<dbReference type="OrthoDB" id="9803735at2"/>
<evidence type="ECO:0000256" key="4">
    <source>
        <dbReference type="ARBA" id="ARBA00023163"/>
    </source>
</evidence>
<comment type="caution">
    <text evidence="6">The sequence shown here is derived from an EMBL/GenBank/DDBJ whole genome shotgun (WGS) entry which is preliminary data.</text>
</comment>
<name>A0A6C2C5G1_9LACO</name>
<dbReference type="PANTHER" id="PTHR30419:SF8">
    <property type="entry name" value="NITROGEN ASSIMILATION TRANSCRIPTIONAL ACTIVATOR-RELATED"/>
    <property type="match status" value="1"/>
</dbReference>
<dbReference type="Gene3D" id="1.10.10.10">
    <property type="entry name" value="Winged helix-like DNA-binding domain superfamily/Winged helix DNA-binding domain"/>
    <property type="match status" value="1"/>
</dbReference>
<comment type="similarity">
    <text evidence="1">Belongs to the LysR transcriptional regulatory family.</text>
</comment>
<dbReference type="SUPFAM" id="SSF46785">
    <property type="entry name" value="Winged helix' DNA-binding domain"/>
    <property type="match status" value="1"/>
</dbReference>
<dbReference type="EMBL" id="SDGZ01000015">
    <property type="protein sequence ID" value="TYC49097.1"/>
    <property type="molecule type" value="Genomic_DNA"/>
</dbReference>
<evidence type="ECO:0000256" key="1">
    <source>
        <dbReference type="ARBA" id="ARBA00009437"/>
    </source>
</evidence>
<dbReference type="GO" id="GO:0003677">
    <property type="term" value="F:DNA binding"/>
    <property type="evidence" value="ECO:0007669"/>
    <property type="project" value="UniProtKB-KW"/>
</dbReference>
<dbReference type="GO" id="GO:0005829">
    <property type="term" value="C:cytosol"/>
    <property type="evidence" value="ECO:0007669"/>
    <property type="project" value="TreeGrafter"/>
</dbReference>
<keyword evidence="2" id="KW-0805">Transcription regulation</keyword>
<dbReference type="GO" id="GO:0003700">
    <property type="term" value="F:DNA-binding transcription factor activity"/>
    <property type="evidence" value="ECO:0007669"/>
    <property type="project" value="InterPro"/>
</dbReference>
<reference evidence="6 7" key="1">
    <citation type="submission" date="2019-01" db="EMBL/GenBank/DDBJ databases">
        <title>Weissella sp. nov., a novel lactic acid bacterium isolated from animal feces.</title>
        <authorList>
            <person name="Wang L.-T."/>
        </authorList>
    </citation>
    <scope>NUCLEOTIDE SEQUENCE [LARGE SCALE GENOMIC DNA]</scope>
    <source>
        <strain evidence="6 7">8H-2</strain>
    </source>
</reference>
<evidence type="ECO:0000259" key="5">
    <source>
        <dbReference type="PROSITE" id="PS50931"/>
    </source>
</evidence>
<dbReference type="PROSITE" id="PS50931">
    <property type="entry name" value="HTH_LYSR"/>
    <property type="match status" value="1"/>
</dbReference>
<dbReference type="Proteomes" id="UP000371977">
    <property type="component" value="Unassembled WGS sequence"/>
</dbReference>
<dbReference type="SUPFAM" id="SSF53850">
    <property type="entry name" value="Periplasmic binding protein-like II"/>
    <property type="match status" value="1"/>
</dbReference>
<keyword evidence="4" id="KW-0804">Transcription</keyword>
<dbReference type="PRINTS" id="PR00039">
    <property type="entry name" value="HTHLYSR"/>
</dbReference>
<keyword evidence="3" id="KW-0238">DNA-binding</keyword>
<gene>
    <name evidence="6" type="ORF">ESZ50_07575</name>
</gene>
<dbReference type="Pfam" id="PF03466">
    <property type="entry name" value="LysR_substrate"/>
    <property type="match status" value="1"/>
</dbReference>
<accession>A0A6C2C5G1</accession>
<dbReference type="InterPro" id="IPR000847">
    <property type="entry name" value="LysR_HTH_N"/>
</dbReference>
<evidence type="ECO:0000313" key="6">
    <source>
        <dbReference type="EMBL" id="TYC49097.1"/>
    </source>
</evidence>
<dbReference type="Pfam" id="PF00126">
    <property type="entry name" value="HTH_1"/>
    <property type="match status" value="1"/>
</dbReference>